<dbReference type="SUPFAM" id="SSF103473">
    <property type="entry name" value="MFS general substrate transporter"/>
    <property type="match status" value="1"/>
</dbReference>
<feature type="transmembrane region" description="Helical" evidence="6">
    <location>
        <begin position="152"/>
        <end position="173"/>
    </location>
</feature>
<evidence type="ECO:0000256" key="2">
    <source>
        <dbReference type="ARBA" id="ARBA00005982"/>
    </source>
</evidence>
<feature type="transmembrane region" description="Helical" evidence="6">
    <location>
        <begin position="39"/>
        <end position="59"/>
    </location>
</feature>
<proteinExistence type="inferred from homology"/>
<organism evidence="7 8">
    <name type="scientific">Parasponia andersonii</name>
    <name type="common">Sponia andersonii</name>
    <dbReference type="NCBI Taxonomy" id="3476"/>
    <lineage>
        <taxon>Eukaryota</taxon>
        <taxon>Viridiplantae</taxon>
        <taxon>Streptophyta</taxon>
        <taxon>Embryophyta</taxon>
        <taxon>Tracheophyta</taxon>
        <taxon>Spermatophyta</taxon>
        <taxon>Magnoliopsida</taxon>
        <taxon>eudicotyledons</taxon>
        <taxon>Gunneridae</taxon>
        <taxon>Pentapetalae</taxon>
        <taxon>rosids</taxon>
        <taxon>fabids</taxon>
        <taxon>Rosales</taxon>
        <taxon>Cannabaceae</taxon>
        <taxon>Parasponia</taxon>
    </lineage>
</organism>
<keyword evidence="8" id="KW-1185">Reference proteome</keyword>
<evidence type="ECO:0000313" key="8">
    <source>
        <dbReference type="Proteomes" id="UP000237105"/>
    </source>
</evidence>
<dbReference type="InterPro" id="IPR000109">
    <property type="entry name" value="POT_fam"/>
</dbReference>
<comment type="caution">
    <text evidence="7">The sequence shown here is derived from an EMBL/GenBank/DDBJ whole genome shotgun (WGS) entry which is preliminary data.</text>
</comment>
<feature type="transmembrane region" description="Helical" evidence="6">
    <location>
        <begin position="71"/>
        <end position="92"/>
    </location>
</feature>
<dbReference type="Proteomes" id="UP000237105">
    <property type="component" value="Unassembled WGS sequence"/>
</dbReference>
<evidence type="ECO:0000313" key="7">
    <source>
        <dbReference type="EMBL" id="PON43551.1"/>
    </source>
</evidence>
<feature type="transmembrane region" description="Helical" evidence="6">
    <location>
        <begin position="294"/>
        <end position="315"/>
    </location>
</feature>
<dbReference type="Pfam" id="PF00854">
    <property type="entry name" value="PTR2"/>
    <property type="match status" value="1"/>
</dbReference>
<evidence type="ECO:0000256" key="3">
    <source>
        <dbReference type="ARBA" id="ARBA00022692"/>
    </source>
</evidence>
<evidence type="ECO:0000256" key="4">
    <source>
        <dbReference type="ARBA" id="ARBA00022989"/>
    </source>
</evidence>
<dbReference type="EMBL" id="JXTB01000369">
    <property type="protein sequence ID" value="PON43551.1"/>
    <property type="molecule type" value="Genomic_DNA"/>
</dbReference>
<comment type="similarity">
    <text evidence="2">Belongs to the major facilitator superfamily. Proton-dependent oligopeptide transporter (POT/PTR) (TC 2.A.17) family.</text>
</comment>
<dbReference type="AlphaFoldDB" id="A0A2P5B451"/>
<dbReference type="InterPro" id="IPR036259">
    <property type="entry name" value="MFS_trans_sf"/>
</dbReference>
<dbReference type="GO" id="GO:0022857">
    <property type="term" value="F:transmembrane transporter activity"/>
    <property type="evidence" value="ECO:0007669"/>
    <property type="project" value="InterPro"/>
</dbReference>
<dbReference type="Gene3D" id="1.20.1250.20">
    <property type="entry name" value="MFS general substrate transporter like domains"/>
    <property type="match status" value="1"/>
</dbReference>
<keyword evidence="5 6" id="KW-0472">Membrane</keyword>
<sequence length="544" mass="60751">MAFLKVTVLVWMDILAIYAVSTLITYLTDVWKLNYTHAAAIVNVFWGTTAIMPFTMQYIVDTIMSNHWMVLLSNFAYTLGLGFLTMSTPPFLSGVAGNCNKYKPECIGIEQRILFYTALTLLAIGLSGHFTSLEKLNEEHKRLSPNNGRGNFYLGLSVLILVPLIGAIVIPFIKPWSIRFGITAICSVLATIIFLTGFNSNCDEAPRSPLTTVFRVIVAAASKSFHKCPKDASNLYEVPDQNGQNGRSYKIPHTPRLRFLDKAAILLPNQSPQKTSWTLCSVTQVEETKSVVCMIPLCTTFFLLGVVSSIGNSYFLEQANRMNRKVGRLSVPLTILIFFRDQAKAQFTNCYQRMANNNGFSLSNTYTALVGIAVSMLFAVHCCITAAKVENRRLDVVTRHGLLYKPNDKIPMSMFWLLPQFLLLGGLDGISHNSIGLFFSSQGPASMDRYMTHFVMVVFGLGTMGNVVSVCLVDKITSRGGNPSWFQDTLNRSRLDKYYWVLATLSAANFVLYILLAVCYDRKVLRLENVEVPKHNQSVEQSDD</sequence>
<keyword evidence="4 6" id="KW-1133">Transmembrane helix</keyword>
<feature type="transmembrane region" description="Helical" evidence="6">
    <location>
        <begin position="498"/>
        <end position="520"/>
    </location>
</feature>
<feature type="transmembrane region" description="Helical" evidence="6">
    <location>
        <begin position="451"/>
        <end position="478"/>
    </location>
</feature>
<evidence type="ECO:0000256" key="1">
    <source>
        <dbReference type="ARBA" id="ARBA00004141"/>
    </source>
</evidence>
<feature type="transmembrane region" description="Helical" evidence="6">
    <location>
        <begin position="113"/>
        <end position="132"/>
    </location>
</feature>
<feature type="transmembrane region" description="Helical" evidence="6">
    <location>
        <begin position="6"/>
        <end position="27"/>
    </location>
</feature>
<dbReference type="GO" id="GO:0016020">
    <property type="term" value="C:membrane"/>
    <property type="evidence" value="ECO:0007669"/>
    <property type="project" value="UniProtKB-SubCell"/>
</dbReference>
<keyword evidence="3 6" id="KW-0812">Transmembrane</keyword>
<feature type="transmembrane region" description="Helical" evidence="6">
    <location>
        <begin position="366"/>
        <end position="387"/>
    </location>
</feature>
<evidence type="ECO:0000256" key="5">
    <source>
        <dbReference type="ARBA" id="ARBA00023136"/>
    </source>
</evidence>
<dbReference type="PANTHER" id="PTHR11654">
    <property type="entry name" value="OLIGOPEPTIDE TRANSPORTER-RELATED"/>
    <property type="match status" value="1"/>
</dbReference>
<dbReference type="OrthoDB" id="1181826at2759"/>
<comment type="subcellular location">
    <subcellularLocation>
        <location evidence="1">Membrane</location>
        <topology evidence="1">Multi-pass membrane protein</topology>
    </subcellularLocation>
</comment>
<accession>A0A2P5B451</accession>
<name>A0A2P5B451_PARAD</name>
<gene>
    <name evidence="7" type="ORF">PanWU01x14_273240</name>
</gene>
<evidence type="ECO:0000256" key="6">
    <source>
        <dbReference type="SAM" id="Phobius"/>
    </source>
</evidence>
<feature type="transmembrane region" description="Helical" evidence="6">
    <location>
        <begin position="414"/>
        <end position="439"/>
    </location>
</feature>
<reference evidence="8" key="1">
    <citation type="submission" date="2016-06" db="EMBL/GenBank/DDBJ databases">
        <title>Parallel loss of symbiosis genes in relatives of nitrogen-fixing non-legume Parasponia.</title>
        <authorList>
            <person name="Van Velzen R."/>
            <person name="Holmer R."/>
            <person name="Bu F."/>
            <person name="Rutten L."/>
            <person name="Van Zeijl A."/>
            <person name="Liu W."/>
            <person name="Santuari L."/>
            <person name="Cao Q."/>
            <person name="Sharma T."/>
            <person name="Shen D."/>
            <person name="Roswanjaya Y."/>
            <person name="Wardhani T."/>
            <person name="Kalhor M.S."/>
            <person name="Jansen J."/>
            <person name="Van den Hoogen J."/>
            <person name="Gungor B."/>
            <person name="Hartog M."/>
            <person name="Hontelez J."/>
            <person name="Verver J."/>
            <person name="Yang W.-C."/>
            <person name="Schijlen E."/>
            <person name="Repin R."/>
            <person name="Schilthuizen M."/>
            <person name="Schranz E."/>
            <person name="Heidstra R."/>
            <person name="Miyata K."/>
            <person name="Fedorova E."/>
            <person name="Kohlen W."/>
            <person name="Bisseling T."/>
            <person name="Smit S."/>
            <person name="Geurts R."/>
        </authorList>
    </citation>
    <scope>NUCLEOTIDE SEQUENCE [LARGE SCALE GENOMIC DNA]</scope>
    <source>
        <strain evidence="8">cv. WU1-14</strain>
    </source>
</reference>
<protein>
    <submittedName>
        <fullName evidence="7">Proton-dependent oligopeptide transporter family</fullName>
    </submittedName>
</protein>
<feature type="transmembrane region" description="Helical" evidence="6">
    <location>
        <begin position="180"/>
        <end position="198"/>
    </location>
</feature>